<dbReference type="PANTHER" id="PTHR31635:SF196">
    <property type="entry name" value="REVERSE TRANSCRIPTASE DOMAIN-CONTAINING PROTEIN-RELATED"/>
    <property type="match status" value="1"/>
</dbReference>
<dbReference type="Proteomes" id="UP000694406">
    <property type="component" value="Unplaced"/>
</dbReference>
<reference evidence="2" key="2">
    <citation type="submission" date="2025-09" db="UniProtKB">
        <authorList>
            <consortium name="Ensembl"/>
        </authorList>
    </citation>
    <scope>IDENTIFICATION</scope>
</reference>
<dbReference type="Ensembl" id="ENSLLTT00000012551.1">
    <property type="protein sequence ID" value="ENSLLTP00000012078.1"/>
    <property type="gene ID" value="ENSLLTG00000009278.1"/>
</dbReference>
<keyword evidence="3" id="KW-1185">Reference proteome</keyword>
<dbReference type="PANTHER" id="PTHR31635">
    <property type="entry name" value="REVERSE TRANSCRIPTASE DOMAIN-CONTAINING PROTEIN-RELATED"/>
    <property type="match status" value="1"/>
</dbReference>
<evidence type="ECO:0000313" key="3">
    <source>
        <dbReference type="Proteomes" id="UP000694406"/>
    </source>
</evidence>
<protein>
    <recommendedName>
        <fullName evidence="1">Reverse transcriptase domain-containing protein</fullName>
    </recommendedName>
</protein>
<name>A0A8C5S2H9_LATLA</name>
<evidence type="ECO:0000313" key="2">
    <source>
        <dbReference type="Ensembl" id="ENSLLTP00000012078.1"/>
    </source>
</evidence>
<dbReference type="Pfam" id="PF00078">
    <property type="entry name" value="RVT_1"/>
    <property type="match status" value="1"/>
</dbReference>
<feature type="domain" description="Reverse transcriptase" evidence="1">
    <location>
        <begin position="3"/>
        <end position="55"/>
    </location>
</feature>
<accession>A0A8C5S2H9</accession>
<dbReference type="InterPro" id="IPR000477">
    <property type="entry name" value="RT_dom"/>
</dbReference>
<reference evidence="2" key="1">
    <citation type="submission" date="2025-08" db="UniProtKB">
        <authorList>
            <consortium name="Ensembl"/>
        </authorList>
    </citation>
    <scope>IDENTIFICATION</scope>
</reference>
<dbReference type="GeneTree" id="ENSGT00960000189963"/>
<dbReference type="AlphaFoldDB" id="A0A8C5S2H9"/>
<sequence>MIKAIYTNQRVKVMVNGDVTEKFYIRKGTRQGCPLSPLLFILALEVLTRNIKQDSEIKGMEIKKKNTNYKLLQMI</sequence>
<evidence type="ECO:0000259" key="1">
    <source>
        <dbReference type="Pfam" id="PF00078"/>
    </source>
</evidence>
<organism evidence="2 3">
    <name type="scientific">Laticauda laticaudata</name>
    <name type="common">Blue-ringed sea krait</name>
    <name type="synonym">Blue-lipped sea krait</name>
    <dbReference type="NCBI Taxonomy" id="8630"/>
    <lineage>
        <taxon>Eukaryota</taxon>
        <taxon>Metazoa</taxon>
        <taxon>Chordata</taxon>
        <taxon>Craniata</taxon>
        <taxon>Vertebrata</taxon>
        <taxon>Euteleostomi</taxon>
        <taxon>Lepidosauria</taxon>
        <taxon>Squamata</taxon>
        <taxon>Bifurcata</taxon>
        <taxon>Unidentata</taxon>
        <taxon>Episquamata</taxon>
        <taxon>Toxicofera</taxon>
        <taxon>Serpentes</taxon>
        <taxon>Colubroidea</taxon>
        <taxon>Elapidae</taxon>
        <taxon>Laticaudinae</taxon>
        <taxon>Laticauda</taxon>
    </lineage>
</organism>
<proteinExistence type="predicted"/>